<keyword evidence="6" id="KW-1185">Reference proteome</keyword>
<dbReference type="PROSITE" id="PS01117">
    <property type="entry name" value="HTH_MARR_1"/>
    <property type="match status" value="1"/>
</dbReference>
<dbReference type="RefSeq" id="WP_109229730.1">
    <property type="nucleotide sequence ID" value="NZ_PYHR01000002.1"/>
</dbReference>
<dbReference type="GO" id="GO:0006950">
    <property type="term" value="P:response to stress"/>
    <property type="evidence" value="ECO:0007669"/>
    <property type="project" value="TreeGrafter"/>
</dbReference>
<dbReference type="InterPro" id="IPR023187">
    <property type="entry name" value="Tscrpt_reg_MarR-type_CS"/>
</dbReference>
<dbReference type="InterPro" id="IPR036390">
    <property type="entry name" value="WH_DNA-bd_sf"/>
</dbReference>
<dbReference type="PANTHER" id="PTHR33164">
    <property type="entry name" value="TRANSCRIPTIONAL REGULATOR, MARR FAMILY"/>
    <property type="match status" value="1"/>
</dbReference>
<dbReference type="PRINTS" id="PR00598">
    <property type="entry name" value="HTHMARR"/>
</dbReference>
<accession>A0A2U1ZWJ2</accession>
<organism evidence="5 6">
    <name type="scientific">Serinibacter arcticus</name>
    <dbReference type="NCBI Taxonomy" id="1655435"/>
    <lineage>
        <taxon>Bacteria</taxon>
        <taxon>Bacillati</taxon>
        <taxon>Actinomycetota</taxon>
        <taxon>Actinomycetes</taxon>
        <taxon>Micrococcales</taxon>
        <taxon>Beutenbergiaceae</taxon>
        <taxon>Serinibacter</taxon>
    </lineage>
</organism>
<reference evidence="5 6" key="1">
    <citation type="submission" date="2018-03" db="EMBL/GenBank/DDBJ databases">
        <title>Genome assembly of novel Miniimonas species PCH200.</title>
        <authorList>
            <person name="Thakur V."/>
            <person name="Kumar V."/>
            <person name="Singh D."/>
        </authorList>
    </citation>
    <scope>NUCLEOTIDE SEQUENCE [LARGE SCALE GENOMIC DNA]</scope>
    <source>
        <strain evidence="5 6">PCH200</strain>
    </source>
</reference>
<dbReference type="InterPro" id="IPR039422">
    <property type="entry name" value="MarR/SlyA-like"/>
</dbReference>
<evidence type="ECO:0000256" key="2">
    <source>
        <dbReference type="ARBA" id="ARBA00023125"/>
    </source>
</evidence>
<keyword evidence="1" id="KW-0805">Transcription regulation</keyword>
<dbReference type="AlphaFoldDB" id="A0A2U1ZWJ2"/>
<protein>
    <submittedName>
        <fullName evidence="5">MarR family transcriptional regulator</fullName>
    </submittedName>
</protein>
<evidence type="ECO:0000256" key="1">
    <source>
        <dbReference type="ARBA" id="ARBA00023015"/>
    </source>
</evidence>
<dbReference type="Gene3D" id="1.10.10.10">
    <property type="entry name" value="Winged helix-like DNA-binding domain superfamily/Winged helix DNA-binding domain"/>
    <property type="match status" value="1"/>
</dbReference>
<dbReference type="Proteomes" id="UP000245166">
    <property type="component" value="Unassembled WGS sequence"/>
</dbReference>
<dbReference type="GO" id="GO:0003677">
    <property type="term" value="F:DNA binding"/>
    <property type="evidence" value="ECO:0007669"/>
    <property type="project" value="UniProtKB-KW"/>
</dbReference>
<keyword evidence="2" id="KW-0238">DNA-binding</keyword>
<keyword evidence="3" id="KW-0804">Transcription</keyword>
<proteinExistence type="predicted"/>
<dbReference type="InterPro" id="IPR000835">
    <property type="entry name" value="HTH_MarR-typ"/>
</dbReference>
<dbReference type="EMBL" id="PYHR01000002">
    <property type="protein sequence ID" value="PWD51348.1"/>
    <property type="molecule type" value="Genomic_DNA"/>
</dbReference>
<dbReference type="SUPFAM" id="SSF46785">
    <property type="entry name" value="Winged helix' DNA-binding domain"/>
    <property type="match status" value="1"/>
</dbReference>
<comment type="caution">
    <text evidence="5">The sequence shown here is derived from an EMBL/GenBank/DDBJ whole genome shotgun (WGS) entry which is preliminary data.</text>
</comment>
<sequence>MAISTPERENDGSPLLMWRLIDEAVESFGRESTVDTDAMRLAFTLRGASGALASDLQRRLRHADASPPRTLNALLLMHVRGEIEQGDLVRHGGFSKAAASTLVETLVADGLVLRRGSNRDRRIVLLSLTDAGHEVFLHDLEVANRGEAAWSSGLTPAERAMLVQLLVKLVDQGSDGGTDLG</sequence>
<dbReference type="OrthoDB" id="3237509at2"/>
<evidence type="ECO:0000259" key="4">
    <source>
        <dbReference type="PROSITE" id="PS50995"/>
    </source>
</evidence>
<evidence type="ECO:0000256" key="3">
    <source>
        <dbReference type="ARBA" id="ARBA00023163"/>
    </source>
</evidence>
<gene>
    <name evidence="5" type="ORF">C8046_12440</name>
</gene>
<dbReference type="PROSITE" id="PS50995">
    <property type="entry name" value="HTH_MARR_2"/>
    <property type="match status" value="1"/>
</dbReference>
<dbReference type="GO" id="GO:0003700">
    <property type="term" value="F:DNA-binding transcription factor activity"/>
    <property type="evidence" value="ECO:0007669"/>
    <property type="project" value="InterPro"/>
</dbReference>
<evidence type="ECO:0000313" key="5">
    <source>
        <dbReference type="EMBL" id="PWD51348.1"/>
    </source>
</evidence>
<feature type="domain" description="HTH marR-type" evidence="4">
    <location>
        <begin position="38"/>
        <end position="171"/>
    </location>
</feature>
<dbReference type="SMART" id="SM00347">
    <property type="entry name" value="HTH_MARR"/>
    <property type="match status" value="1"/>
</dbReference>
<name>A0A2U1ZWJ2_9MICO</name>
<dbReference type="Pfam" id="PF12802">
    <property type="entry name" value="MarR_2"/>
    <property type="match status" value="1"/>
</dbReference>
<dbReference type="PANTHER" id="PTHR33164:SF43">
    <property type="entry name" value="HTH-TYPE TRANSCRIPTIONAL REPRESSOR YETL"/>
    <property type="match status" value="1"/>
</dbReference>
<evidence type="ECO:0000313" key="6">
    <source>
        <dbReference type="Proteomes" id="UP000245166"/>
    </source>
</evidence>
<dbReference type="InterPro" id="IPR036388">
    <property type="entry name" value="WH-like_DNA-bd_sf"/>
</dbReference>